<feature type="repeat" description="TPR" evidence="2">
    <location>
        <begin position="1093"/>
        <end position="1126"/>
    </location>
</feature>
<dbReference type="Pfam" id="PF13271">
    <property type="entry name" value="DUF4062"/>
    <property type="match status" value="1"/>
</dbReference>
<dbReference type="OrthoDB" id="108903at2"/>
<dbReference type="Pfam" id="PF13374">
    <property type="entry name" value="TPR_10"/>
    <property type="match status" value="2"/>
</dbReference>
<dbReference type="Pfam" id="PF13181">
    <property type="entry name" value="TPR_8"/>
    <property type="match status" value="2"/>
</dbReference>
<evidence type="ECO:0000313" key="6">
    <source>
        <dbReference type="Proteomes" id="UP000261011"/>
    </source>
</evidence>
<organism evidence="5 6">
    <name type="scientific">Anaerococcus nagyae</name>
    <dbReference type="NCBI Taxonomy" id="1755241"/>
    <lineage>
        <taxon>Bacteria</taxon>
        <taxon>Bacillati</taxon>
        <taxon>Bacillota</taxon>
        <taxon>Tissierellia</taxon>
        <taxon>Tissierellales</taxon>
        <taxon>Peptoniphilaceae</taxon>
        <taxon>Anaerococcus</taxon>
    </lineage>
</organism>
<dbReference type="RefSeq" id="WP_117521968.1">
    <property type="nucleotide sequence ID" value="NZ_QVEU01000005.1"/>
</dbReference>
<dbReference type="Gene3D" id="3.40.50.300">
    <property type="entry name" value="P-loop containing nucleotide triphosphate hydrolases"/>
    <property type="match status" value="1"/>
</dbReference>
<dbReference type="InterPro" id="IPR056884">
    <property type="entry name" value="NPHP3-like_N"/>
</dbReference>
<evidence type="ECO:0000256" key="2">
    <source>
        <dbReference type="PROSITE-ProRule" id="PRU00339"/>
    </source>
</evidence>
<dbReference type="InterPro" id="IPR027417">
    <property type="entry name" value="P-loop_NTPase"/>
</dbReference>
<evidence type="ECO:0000259" key="4">
    <source>
        <dbReference type="Pfam" id="PF24883"/>
    </source>
</evidence>
<feature type="domain" description="DUF4062" evidence="3">
    <location>
        <begin position="3"/>
        <end position="123"/>
    </location>
</feature>
<dbReference type="InterPro" id="IPR006597">
    <property type="entry name" value="Sel1-like"/>
</dbReference>
<dbReference type="InterPro" id="IPR019734">
    <property type="entry name" value="TPR_rpt"/>
</dbReference>
<keyword evidence="1" id="KW-0677">Repeat</keyword>
<dbReference type="SMART" id="SM00671">
    <property type="entry name" value="SEL1"/>
    <property type="match status" value="6"/>
</dbReference>
<name>A0A3E2TGU1_9FIRM</name>
<accession>A0A3E2TGU1</accession>
<sequence>MKQVFVSSTFRDMHIERDLIQTKLIPDLNEKAYQNRIEGIKFQDLRWGIDTDTEDEEDKDKKILEVCLDEIENKRPYFCVLLGDRYGWIPDNDLVKETGIRYGIYDENELIEKSITNLEVDYAFLRNPQYAKNSYAYIRNISGDVKGTIYESDENEKARIEKLKAEIKEILPAENIHEYDVVYKDGNLIGTEKFIEFAKNDMTRVLLEDDLIKEDLTENQKEILYHKTQAREKSVLSNARRSIEEKIMQDIKRQNIITIKGESGNGKSTLMSKISSNLSKYTHSLIFFSSLTPKTTSSIGLMRIITKYINEIIQKEDQTFEILPINEIIGEFENDIEQSNKNPVNKSKEEKLYELAIREYSNKGKKDIIILIDAIDQLDNPSSISNLIKPLSLTDDSKVKFIISYLDDKRNADDFIFLNNYTNYTLGELSKDDRLAVINSSLADNNKQLPYEIKEEIINKEASKSPLYISLLVQRLLMMNELDYLNIIRSGDGYEKINSYQKELIQKMPNDLKKLILELITQASKNLDTNTDEVEYTISYLAVSRRGLRESDLKKIYELKGESYNSLDFATLKRYLRAFFLEDKYLRIDFTHKIIRQAVLEVLNTEIKSALHNDIANAFMCLPVEDPIKLQEQYYSAYKSSNKKSALELLEGIAKNISKLSPEEIESSIESITKLHNISINYEDDAWIKDLFEDFIKFDLNIQKILLAYFAYRSYEEKTSESLKAAKHNGIKLLEYLEKLLEIYPNDKEIIRFYADQLRFIGMKYNLGSKKDLRRSEEYLLKSIKLNEYLFDVDKSLYNKESLANSYSNIARFYLDLGPRSKEKARYYYKKSVNMFEEIVSLDNTMINNENLAIAYNNIANLYASGYGKNAMNKAKDYYKKTIAIIQRLLNKYEDIGLKKTLAMGYINIASLYFSQGDYNRSETWYYRAIDIISQIENIEPSFENKETLAKSYNNIGDLFSSELIDDKIKAEDFYLKAKIIFESILKSKEIVSAKKNLSITYDNLASLYADWKLEESYNYYEKAIELKEDLLNISKSNEEVIDLATSYNNLGFLYVDNKRNYEHAKSCYNKAIDLLYTVNDSTSDKKYGENLAVSYTNLGSVYFMINDNKKSETYYRKAIKIHKDLIRKYEDDDNIEKLLIIYNNLACHMLDIGYSLEDIENVYIQAIELIKMLKDPYKKRKKTAIIYNNLANLYLIKSGDYKICEDCYKKSIDLTKWVINYHWSVENVERLMVNYNNLAKLYNVWSKEDLKEKYLNLSIEIADQIDYKNNKENINKFVYKHTTI</sequence>
<dbReference type="EMBL" id="QVEU01000005">
    <property type="protein sequence ID" value="RGB75518.1"/>
    <property type="molecule type" value="Genomic_DNA"/>
</dbReference>
<proteinExistence type="predicted"/>
<keyword evidence="2" id="KW-0802">TPR repeat</keyword>
<dbReference type="InterPro" id="IPR025139">
    <property type="entry name" value="DUF4062"/>
</dbReference>
<dbReference type="InterPro" id="IPR011990">
    <property type="entry name" value="TPR-like_helical_dom_sf"/>
</dbReference>
<dbReference type="SUPFAM" id="SSF52540">
    <property type="entry name" value="P-loop containing nucleoside triphosphate hydrolases"/>
    <property type="match status" value="1"/>
</dbReference>
<dbReference type="SMART" id="SM00028">
    <property type="entry name" value="TPR"/>
    <property type="match status" value="7"/>
</dbReference>
<dbReference type="InterPro" id="IPR051191">
    <property type="entry name" value="DCAF12"/>
</dbReference>
<dbReference type="SUPFAM" id="SSF48452">
    <property type="entry name" value="TPR-like"/>
    <property type="match status" value="2"/>
</dbReference>
<reference evidence="5 6" key="1">
    <citation type="submission" date="2018-08" db="EMBL/GenBank/DDBJ databases">
        <title>A genome reference for cultivated species of the human gut microbiota.</title>
        <authorList>
            <person name="Zou Y."/>
            <person name="Xue W."/>
            <person name="Luo G."/>
        </authorList>
    </citation>
    <scope>NUCLEOTIDE SEQUENCE [LARGE SCALE GENOMIC DNA]</scope>
    <source>
        <strain evidence="5 6">OF01-3</strain>
    </source>
</reference>
<dbReference type="Gene3D" id="1.25.40.10">
    <property type="entry name" value="Tetratricopeptide repeat domain"/>
    <property type="match status" value="4"/>
</dbReference>
<dbReference type="PANTHER" id="PTHR19860:SF40">
    <property type="entry name" value="WD40 REPEAT-CONTAINING PROTEIN"/>
    <property type="match status" value="1"/>
</dbReference>
<dbReference type="PROSITE" id="PS50005">
    <property type="entry name" value="TPR"/>
    <property type="match status" value="1"/>
</dbReference>
<comment type="caution">
    <text evidence="5">The sequence shown here is derived from an EMBL/GenBank/DDBJ whole genome shotgun (WGS) entry which is preliminary data.</text>
</comment>
<dbReference type="SUPFAM" id="SSF81901">
    <property type="entry name" value="HCP-like"/>
    <property type="match status" value="1"/>
</dbReference>
<dbReference type="PANTHER" id="PTHR19860">
    <property type="entry name" value="DDB1- AND CUL4-ASSOCIATED FACTOR 12-RELATED"/>
    <property type="match status" value="1"/>
</dbReference>
<evidence type="ECO:0000256" key="1">
    <source>
        <dbReference type="ARBA" id="ARBA00022737"/>
    </source>
</evidence>
<keyword evidence="6" id="KW-1185">Reference proteome</keyword>
<protein>
    <submittedName>
        <fullName evidence="5">DUF4062 domain-containing protein</fullName>
    </submittedName>
</protein>
<gene>
    <name evidence="5" type="ORF">DXA39_06850</name>
</gene>
<dbReference type="Pfam" id="PF24883">
    <property type="entry name" value="NPHP3_N"/>
    <property type="match status" value="1"/>
</dbReference>
<evidence type="ECO:0000313" key="5">
    <source>
        <dbReference type="EMBL" id="RGB75518.1"/>
    </source>
</evidence>
<feature type="domain" description="Nephrocystin 3-like N-terminal" evidence="4">
    <location>
        <begin position="250"/>
        <end position="404"/>
    </location>
</feature>
<evidence type="ECO:0000259" key="3">
    <source>
        <dbReference type="Pfam" id="PF13271"/>
    </source>
</evidence>
<dbReference type="Proteomes" id="UP000261011">
    <property type="component" value="Unassembled WGS sequence"/>
</dbReference>